<feature type="domain" description="Integrase catalytic" evidence="1">
    <location>
        <begin position="1"/>
        <end position="144"/>
    </location>
</feature>
<dbReference type="AlphaFoldDB" id="A0A2H0LZW6"/>
<evidence type="ECO:0000259" key="1">
    <source>
        <dbReference type="PROSITE" id="PS50994"/>
    </source>
</evidence>
<dbReference type="PANTHER" id="PTHR35004:SF7">
    <property type="entry name" value="INTEGRASE PROTEIN"/>
    <property type="match status" value="1"/>
</dbReference>
<comment type="caution">
    <text evidence="2">The sequence shown here is derived from an EMBL/GenBank/DDBJ whole genome shotgun (WGS) entry which is preliminary data.</text>
</comment>
<dbReference type="PROSITE" id="PS50994">
    <property type="entry name" value="INTEGRASE"/>
    <property type="match status" value="1"/>
</dbReference>
<gene>
    <name evidence="2" type="ORF">COV72_00630</name>
</gene>
<evidence type="ECO:0000313" key="2">
    <source>
        <dbReference type="EMBL" id="PIQ89912.1"/>
    </source>
</evidence>
<dbReference type="SUPFAM" id="SSF53098">
    <property type="entry name" value="Ribonuclease H-like"/>
    <property type="match status" value="1"/>
</dbReference>
<evidence type="ECO:0000313" key="3">
    <source>
        <dbReference type="Proteomes" id="UP000229641"/>
    </source>
</evidence>
<name>A0A2H0LZW6_9BACT</name>
<dbReference type="GO" id="GO:0003676">
    <property type="term" value="F:nucleic acid binding"/>
    <property type="evidence" value="ECO:0007669"/>
    <property type="project" value="InterPro"/>
</dbReference>
<reference evidence="2 3" key="1">
    <citation type="submission" date="2017-09" db="EMBL/GenBank/DDBJ databases">
        <title>Depth-based differentiation of microbial function through sediment-hosted aquifers and enrichment of novel symbionts in the deep terrestrial subsurface.</title>
        <authorList>
            <person name="Probst A.J."/>
            <person name="Ladd B."/>
            <person name="Jarett J.K."/>
            <person name="Geller-Mcgrath D.E."/>
            <person name="Sieber C.M."/>
            <person name="Emerson J.B."/>
            <person name="Anantharaman K."/>
            <person name="Thomas B.C."/>
            <person name="Malmstrom R."/>
            <person name="Stieglmeier M."/>
            <person name="Klingl A."/>
            <person name="Woyke T."/>
            <person name="Ryan C.M."/>
            <person name="Banfield J.F."/>
        </authorList>
    </citation>
    <scope>NUCLEOTIDE SEQUENCE [LARGE SCALE GENOMIC DNA]</scope>
    <source>
        <strain evidence="2">CG11_big_fil_rev_8_21_14_0_20_42_13</strain>
    </source>
</reference>
<accession>A0A2H0LZW6</accession>
<dbReference type="Gene3D" id="3.30.420.10">
    <property type="entry name" value="Ribonuclease H-like superfamily/Ribonuclease H"/>
    <property type="match status" value="1"/>
</dbReference>
<protein>
    <recommendedName>
        <fullName evidence="1">Integrase catalytic domain-containing protein</fullName>
    </recommendedName>
</protein>
<dbReference type="Proteomes" id="UP000229641">
    <property type="component" value="Unassembled WGS sequence"/>
</dbReference>
<proteinExistence type="predicted"/>
<dbReference type="PANTHER" id="PTHR35004">
    <property type="entry name" value="TRANSPOSASE RV3428C-RELATED"/>
    <property type="match status" value="1"/>
</dbReference>
<organism evidence="2 3">
    <name type="scientific">Candidatus Ghiorseimicrobium undicola</name>
    <dbReference type="NCBI Taxonomy" id="1974746"/>
    <lineage>
        <taxon>Bacteria</taxon>
        <taxon>Pseudomonadati</taxon>
        <taxon>Candidatus Omnitrophota</taxon>
        <taxon>Candidatus Ghiorseimicrobium</taxon>
    </lineage>
</organism>
<dbReference type="EMBL" id="PCWA01000011">
    <property type="protein sequence ID" value="PIQ89912.1"/>
    <property type="molecule type" value="Genomic_DNA"/>
</dbReference>
<sequence length="238" mass="28213">MFALLVLRDISLAHIRALQTVFLKYGLPLSFYVDCDSIFKFIRDRDELHYKHLLQTDETMPQWKQVCFDCQVKVINALSPQAKGKVERPYGWMQDHVVRICARENVTSIAQANQILQREVYEYNYKRIHSTTGEIPYLRYQRALKDKKNVFRQFIVPPPYQSIKDIFCFRLNRTVDAYRTVSVKNTKLKFNNAPIHEEVNLRIYPYATGGLSEVRFWYKNKLLDIQKVKTELLGLVHF</sequence>
<dbReference type="InterPro" id="IPR036397">
    <property type="entry name" value="RNaseH_sf"/>
</dbReference>
<dbReference type="InterPro" id="IPR012337">
    <property type="entry name" value="RNaseH-like_sf"/>
</dbReference>
<dbReference type="GO" id="GO:0015074">
    <property type="term" value="P:DNA integration"/>
    <property type="evidence" value="ECO:0007669"/>
    <property type="project" value="InterPro"/>
</dbReference>
<dbReference type="InterPro" id="IPR001584">
    <property type="entry name" value="Integrase_cat-core"/>
</dbReference>